<dbReference type="InterPro" id="IPR006016">
    <property type="entry name" value="UspA"/>
</dbReference>
<evidence type="ECO:0000313" key="3">
    <source>
        <dbReference type="Proteomes" id="UP001220022"/>
    </source>
</evidence>
<gene>
    <name evidence="2" type="ORF">P2L57_07240</name>
</gene>
<evidence type="ECO:0000313" key="2">
    <source>
        <dbReference type="EMBL" id="MDF2255525.1"/>
    </source>
</evidence>
<feature type="domain" description="UspA" evidence="1">
    <location>
        <begin position="5"/>
        <end position="143"/>
    </location>
</feature>
<protein>
    <submittedName>
        <fullName evidence="2">Universal stress protein</fullName>
    </submittedName>
</protein>
<keyword evidence="3" id="KW-1185">Reference proteome</keyword>
<dbReference type="Gene3D" id="3.40.50.12370">
    <property type="match status" value="1"/>
</dbReference>
<sequence>MPYERDRVIVGVSGSPTGLWALQRSAREARRDGRALIAVLAWEPPGGEGLYRRAPCPPLAAESRKKAAERLDVLLNEAFGGHPPGVRTELRTPRGEPGWVLCALADRPDDLLVVGGRRCLARTWRGRVTRQVLAGARCPVLVAPAPLVPREVSRQLRRAEPADFALRPGHRTGGTA</sequence>
<proteinExistence type="predicted"/>
<evidence type="ECO:0000259" key="1">
    <source>
        <dbReference type="Pfam" id="PF00582"/>
    </source>
</evidence>
<name>A0ABT5YXG7_9ACTN</name>
<dbReference type="Pfam" id="PF00582">
    <property type="entry name" value="Usp"/>
    <property type="match status" value="1"/>
</dbReference>
<dbReference type="SUPFAM" id="SSF52402">
    <property type="entry name" value="Adenine nucleotide alpha hydrolases-like"/>
    <property type="match status" value="1"/>
</dbReference>
<dbReference type="Proteomes" id="UP001220022">
    <property type="component" value="Unassembled WGS sequence"/>
</dbReference>
<comment type="caution">
    <text evidence="2">The sequence shown here is derived from an EMBL/GenBank/DDBJ whole genome shotgun (WGS) entry which is preliminary data.</text>
</comment>
<accession>A0ABT5YXG7</accession>
<organism evidence="2 3">
    <name type="scientific">Streptantibioticus ferralitis</name>
    <dbReference type="NCBI Taxonomy" id="236510"/>
    <lineage>
        <taxon>Bacteria</taxon>
        <taxon>Bacillati</taxon>
        <taxon>Actinomycetota</taxon>
        <taxon>Actinomycetes</taxon>
        <taxon>Kitasatosporales</taxon>
        <taxon>Streptomycetaceae</taxon>
        <taxon>Streptantibioticus</taxon>
    </lineage>
</organism>
<dbReference type="RefSeq" id="WP_275810080.1">
    <property type="nucleotide sequence ID" value="NZ_BAAANM010000035.1"/>
</dbReference>
<reference evidence="2 3" key="1">
    <citation type="submission" date="2023-03" db="EMBL/GenBank/DDBJ databases">
        <title>Draft genome sequence of type strain Streptomyces ferralitis JCM 14344.</title>
        <authorList>
            <person name="Klaysubun C."/>
            <person name="Duangmal K."/>
        </authorList>
    </citation>
    <scope>NUCLEOTIDE SEQUENCE [LARGE SCALE GENOMIC DNA]</scope>
    <source>
        <strain evidence="2 3">JCM 14344</strain>
    </source>
</reference>
<dbReference type="EMBL" id="JARHTQ010000003">
    <property type="protein sequence ID" value="MDF2255525.1"/>
    <property type="molecule type" value="Genomic_DNA"/>
</dbReference>
<dbReference type="CDD" id="cd00293">
    <property type="entry name" value="USP-like"/>
    <property type="match status" value="1"/>
</dbReference>